<name>A0A0F9U009_9ZZZZ</name>
<evidence type="ECO:0000256" key="1">
    <source>
        <dbReference type="SAM" id="Phobius"/>
    </source>
</evidence>
<organism evidence="2">
    <name type="scientific">marine sediment metagenome</name>
    <dbReference type="NCBI Taxonomy" id="412755"/>
    <lineage>
        <taxon>unclassified sequences</taxon>
        <taxon>metagenomes</taxon>
        <taxon>ecological metagenomes</taxon>
    </lineage>
</organism>
<evidence type="ECO:0000313" key="2">
    <source>
        <dbReference type="EMBL" id="KKN54696.1"/>
    </source>
</evidence>
<feature type="transmembrane region" description="Helical" evidence="1">
    <location>
        <begin position="6"/>
        <end position="24"/>
    </location>
</feature>
<proteinExistence type="predicted"/>
<protein>
    <submittedName>
        <fullName evidence="2">Uncharacterized protein</fullName>
    </submittedName>
</protein>
<keyword evidence="1" id="KW-0812">Transmembrane</keyword>
<keyword evidence="1" id="KW-0472">Membrane</keyword>
<reference evidence="2" key="1">
    <citation type="journal article" date="2015" name="Nature">
        <title>Complex archaea that bridge the gap between prokaryotes and eukaryotes.</title>
        <authorList>
            <person name="Spang A."/>
            <person name="Saw J.H."/>
            <person name="Jorgensen S.L."/>
            <person name="Zaremba-Niedzwiedzka K."/>
            <person name="Martijn J."/>
            <person name="Lind A.E."/>
            <person name="van Eijk R."/>
            <person name="Schleper C."/>
            <person name="Guy L."/>
            <person name="Ettema T.J."/>
        </authorList>
    </citation>
    <scope>NUCLEOTIDE SEQUENCE</scope>
</reference>
<dbReference type="EMBL" id="LAZR01000917">
    <property type="protein sequence ID" value="KKN54696.1"/>
    <property type="molecule type" value="Genomic_DNA"/>
</dbReference>
<comment type="caution">
    <text evidence="2">The sequence shown here is derived from an EMBL/GenBank/DDBJ whole genome shotgun (WGS) entry which is preliminary data.</text>
</comment>
<dbReference type="AlphaFoldDB" id="A0A0F9U009"/>
<keyword evidence="1" id="KW-1133">Transmembrane helix</keyword>
<sequence>MNRRSFFSIVAAAVVAPGALWALVKRPISRSYWFEHRFTGVGGSKSMTVWDEWGEFHSSKVSPTPKWRNFASTYTNVDKDALLELRRPAHAKKDWRAPKLTGARLDQLT</sequence>
<gene>
    <name evidence="2" type="ORF">LCGC14_0589650</name>
</gene>
<accession>A0A0F9U009</accession>